<dbReference type="EMBL" id="CP019699">
    <property type="protein sequence ID" value="AQS56277.1"/>
    <property type="molecule type" value="Genomic_DNA"/>
</dbReference>
<proteinExistence type="inferred from homology"/>
<dbReference type="OrthoDB" id="2989922at2"/>
<dbReference type="Pfam" id="PF03776">
    <property type="entry name" value="MinE"/>
    <property type="match status" value="1"/>
</dbReference>
<evidence type="ECO:0008006" key="5">
    <source>
        <dbReference type="Google" id="ProtNLM"/>
    </source>
</evidence>
<dbReference type="InterPro" id="IPR005527">
    <property type="entry name" value="MinE"/>
</dbReference>
<reference evidence="3 4" key="1">
    <citation type="journal article" date="2015" name="Int. J. Syst. Evol. Microbiol.">
        <title>Novibacillus thermophilus gen. nov., sp. nov., a Gram-staining-negative and moderately thermophilic member of the family Thermoactinomycetaceae.</title>
        <authorList>
            <person name="Yang G."/>
            <person name="Chen J."/>
            <person name="Zhou S."/>
        </authorList>
    </citation>
    <scope>NUCLEOTIDE SEQUENCE [LARGE SCALE GENOMIC DNA]</scope>
    <source>
        <strain evidence="3 4">SG-1</strain>
    </source>
</reference>
<dbReference type="Proteomes" id="UP000188603">
    <property type="component" value="Chromosome"/>
</dbReference>
<keyword evidence="4" id="KW-1185">Reference proteome</keyword>
<dbReference type="GO" id="GO:0032955">
    <property type="term" value="P:regulation of division septum assembly"/>
    <property type="evidence" value="ECO:0007669"/>
    <property type="project" value="InterPro"/>
</dbReference>
<dbReference type="KEGG" id="ntr:B0W44_11380"/>
<dbReference type="STRING" id="1471761.B0W44_11380"/>
<dbReference type="InterPro" id="IPR036707">
    <property type="entry name" value="MinE_sf"/>
</dbReference>
<name>A0A1U9K883_9BACL</name>
<dbReference type="AlphaFoldDB" id="A0A1U9K883"/>
<organism evidence="3 4">
    <name type="scientific">Novibacillus thermophilus</name>
    <dbReference type="NCBI Taxonomy" id="1471761"/>
    <lineage>
        <taxon>Bacteria</taxon>
        <taxon>Bacillati</taxon>
        <taxon>Bacillota</taxon>
        <taxon>Bacilli</taxon>
        <taxon>Bacillales</taxon>
        <taxon>Thermoactinomycetaceae</taxon>
        <taxon>Novibacillus</taxon>
    </lineage>
</organism>
<accession>A0A1U9K883</accession>
<comment type="similarity">
    <text evidence="1">Belongs to the MinE family.</text>
</comment>
<dbReference type="RefSeq" id="WP_077720135.1">
    <property type="nucleotide sequence ID" value="NZ_CP019699.1"/>
</dbReference>
<sequence>MNFIKRILGQKERSADKADDRLSLVLNYQRLQIDENRLEEFERRLIELCEEFGYDVIGQVEVRPQHVSRKTVLNANIPVKMRGDSDVEAEVRRARGL</sequence>
<evidence type="ECO:0000256" key="1">
    <source>
        <dbReference type="ARBA" id="ARBA00008168"/>
    </source>
</evidence>
<evidence type="ECO:0000256" key="2">
    <source>
        <dbReference type="ARBA" id="ARBA00025265"/>
    </source>
</evidence>
<dbReference type="GO" id="GO:0051301">
    <property type="term" value="P:cell division"/>
    <property type="evidence" value="ECO:0007669"/>
    <property type="project" value="InterPro"/>
</dbReference>
<protein>
    <recommendedName>
        <fullName evidence="5">Septum formation topological specificity factor MinE</fullName>
    </recommendedName>
</protein>
<dbReference type="Gene3D" id="3.30.1070.10">
    <property type="entry name" value="Cell division topological specificity factor MinE"/>
    <property type="match status" value="1"/>
</dbReference>
<gene>
    <name evidence="3" type="ORF">B0W44_11380</name>
</gene>
<evidence type="ECO:0000313" key="4">
    <source>
        <dbReference type="Proteomes" id="UP000188603"/>
    </source>
</evidence>
<comment type="function">
    <text evidence="2">Prevents the cell division inhibition by proteins MinC and MinD at internal division sites while permitting inhibition at polar sites. This ensures cell division at the proper site by restricting the formation of a division septum at the midpoint of the long axis of the cell.</text>
</comment>
<evidence type="ECO:0000313" key="3">
    <source>
        <dbReference type="EMBL" id="AQS56277.1"/>
    </source>
</evidence>